<gene>
    <name evidence="17" type="primary">ribD</name>
    <name evidence="17" type="ORF">GCM10011499_21350</name>
</gene>
<evidence type="ECO:0000256" key="10">
    <source>
        <dbReference type="ARBA" id="ARBA00023002"/>
    </source>
</evidence>
<dbReference type="InterPro" id="IPR002125">
    <property type="entry name" value="CMP_dCMP_dom"/>
</dbReference>
<dbReference type="GO" id="GO:0008703">
    <property type="term" value="F:5-amino-6-(5-phosphoribosylamino)uracil reductase activity"/>
    <property type="evidence" value="ECO:0007669"/>
    <property type="project" value="UniProtKB-EC"/>
</dbReference>
<comment type="pathway">
    <text evidence="2 12">Cofactor biosynthesis; riboflavin biosynthesis; 5-amino-6-(D-ribitylamino)uracil from GTP: step 2/4.</text>
</comment>
<feature type="binding site" evidence="15">
    <location>
        <position position="56"/>
    </location>
    <ligand>
        <name>Zn(2+)</name>
        <dbReference type="ChEBI" id="CHEBI:29105"/>
        <note>catalytic</note>
    </ligand>
</feature>
<name>A0A916RBU4_9HYPH</name>
<dbReference type="InterPro" id="IPR004794">
    <property type="entry name" value="Eubact_RibD"/>
</dbReference>
<comment type="similarity">
    <text evidence="4 12">In the N-terminal section; belongs to the cytidine and deoxycytidylate deaminase family.</text>
</comment>
<keyword evidence="11" id="KW-0511">Multifunctional enzyme</keyword>
<dbReference type="EC" id="3.5.4.26" evidence="12"/>
<dbReference type="EC" id="1.1.1.193" evidence="12"/>
<dbReference type="SUPFAM" id="SSF53927">
    <property type="entry name" value="Cytidine deaminase-like"/>
    <property type="match status" value="1"/>
</dbReference>
<evidence type="ECO:0000256" key="11">
    <source>
        <dbReference type="ARBA" id="ARBA00023268"/>
    </source>
</evidence>
<evidence type="ECO:0000256" key="13">
    <source>
        <dbReference type="PIRSR" id="PIRSR006769-1"/>
    </source>
</evidence>
<protein>
    <recommendedName>
        <fullName evidence="12">Riboflavin biosynthesis protein RibD</fullName>
    </recommendedName>
    <domain>
        <recommendedName>
            <fullName evidence="12">Diaminohydroxyphosphoribosylaminopyrimidine deaminase</fullName>
            <shortName evidence="12">DRAP deaminase</shortName>
            <ecNumber evidence="12">3.5.4.26</ecNumber>
        </recommendedName>
        <alternativeName>
            <fullName evidence="12">Riboflavin-specific deaminase</fullName>
        </alternativeName>
    </domain>
    <domain>
        <recommendedName>
            <fullName evidence="12">5-amino-6-(5-phosphoribosylamino)uracil reductase</fullName>
            <ecNumber evidence="12">1.1.1.193</ecNumber>
        </recommendedName>
        <alternativeName>
            <fullName evidence="12">HTP reductase</fullName>
        </alternativeName>
    </domain>
</protein>
<dbReference type="EMBL" id="BMKB01000003">
    <property type="protein sequence ID" value="GGA51080.1"/>
    <property type="molecule type" value="Genomic_DNA"/>
</dbReference>
<dbReference type="RefSeq" id="WP_127072953.1">
    <property type="nucleotide sequence ID" value="NZ_BMKB01000003.1"/>
</dbReference>
<dbReference type="Pfam" id="PF01872">
    <property type="entry name" value="RibD_C"/>
    <property type="match status" value="1"/>
</dbReference>
<dbReference type="Gene3D" id="3.40.430.10">
    <property type="entry name" value="Dihydrofolate Reductase, subunit A"/>
    <property type="match status" value="1"/>
</dbReference>
<proteinExistence type="inferred from homology"/>
<dbReference type="Proteomes" id="UP000596977">
    <property type="component" value="Unassembled WGS sequence"/>
</dbReference>
<evidence type="ECO:0000256" key="8">
    <source>
        <dbReference type="ARBA" id="ARBA00022833"/>
    </source>
</evidence>
<dbReference type="GO" id="GO:0009231">
    <property type="term" value="P:riboflavin biosynthetic process"/>
    <property type="evidence" value="ECO:0007669"/>
    <property type="project" value="UniProtKB-KW"/>
</dbReference>
<dbReference type="GO" id="GO:0008835">
    <property type="term" value="F:diaminohydroxyphosphoribosylaminopyrimidine deaminase activity"/>
    <property type="evidence" value="ECO:0007669"/>
    <property type="project" value="UniProtKB-EC"/>
</dbReference>
<dbReference type="OrthoDB" id="9800865at2"/>
<feature type="domain" description="CMP/dCMP-type deaminase" evidence="16">
    <location>
        <begin position="7"/>
        <end position="129"/>
    </location>
</feature>
<keyword evidence="18" id="KW-1185">Reference proteome</keyword>
<evidence type="ECO:0000256" key="4">
    <source>
        <dbReference type="ARBA" id="ARBA00005259"/>
    </source>
</evidence>
<evidence type="ECO:0000256" key="6">
    <source>
        <dbReference type="ARBA" id="ARBA00022619"/>
    </source>
</evidence>
<comment type="caution">
    <text evidence="17">The sequence shown here is derived from an EMBL/GenBank/DDBJ whole genome shotgun (WGS) entry which is preliminary data.</text>
</comment>
<sequence length="365" mass="38471">MSTAAPAQLRWLDAAARLALPFLGTTAENPTVGAIVVSPEGRLLGRGVTAPGGRPHAEPQALAMAGQGAAGATLYVTLEPCNHWGRTPPCVDAVIAAKVATVICGCVDPDSRTAGKSVAKLRAAGIDVIVAPDHMLSRKLHQGFFKRILTGRPLVTAKLAVSKDGMIGLPDKGNVPITGETAKRWTHMQRALSDAVMIGAGTARLDDPRLSVRLSGLENRRPLRVILAGKNELNPALNLFANSSVQHTVVIAKKGHLESVSENVELIEVDGVGSAPDLVAGLRRLGERGISRLFVEGGARLTGSLLNAGLVDRFELLEGDKIVGPEGVPASVRFPLSERLSELGFRAVDRRALGCDRLTSFEKSD</sequence>
<dbReference type="Gene3D" id="3.40.140.10">
    <property type="entry name" value="Cytidine Deaminase, domain 2"/>
    <property type="match status" value="1"/>
</dbReference>
<evidence type="ECO:0000256" key="2">
    <source>
        <dbReference type="ARBA" id="ARBA00004882"/>
    </source>
</evidence>
<evidence type="ECO:0000256" key="5">
    <source>
        <dbReference type="ARBA" id="ARBA00007417"/>
    </source>
</evidence>
<dbReference type="InterPro" id="IPR050765">
    <property type="entry name" value="Riboflavin_Biosynth_HTPR"/>
</dbReference>
<feature type="binding site" evidence="15">
    <location>
        <position position="90"/>
    </location>
    <ligand>
        <name>Zn(2+)</name>
        <dbReference type="ChEBI" id="CHEBI:29105"/>
        <note>catalytic</note>
    </ligand>
</feature>
<feature type="active site" description="Proton donor" evidence="13">
    <location>
        <position position="58"/>
    </location>
</feature>
<evidence type="ECO:0000256" key="3">
    <source>
        <dbReference type="ARBA" id="ARBA00004910"/>
    </source>
</evidence>
<feature type="binding site" evidence="14">
    <location>
        <position position="190"/>
    </location>
    <ligand>
        <name>substrate</name>
    </ligand>
</feature>
<keyword evidence="6 12" id="KW-0686">Riboflavin biosynthesis</keyword>
<evidence type="ECO:0000259" key="16">
    <source>
        <dbReference type="PROSITE" id="PS51747"/>
    </source>
</evidence>
<accession>A0A916RBU4</accession>
<dbReference type="PROSITE" id="PS00903">
    <property type="entry name" value="CYT_DCMP_DEAMINASES_1"/>
    <property type="match status" value="1"/>
</dbReference>
<comment type="pathway">
    <text evidence="3 12">Cofactor biosynthesis; riboflavin biosynthesis; 5-amino-6-(D-ribitylamino)uracil from GTP: step 3/4.</text>
</comment>
<feature type="binding site" evidence="14">
    <location>
        <position position="213"/>
    </location>
    <ligand>
        <name>substrate</name>
    </ligand>
</feature>
<dbReference type="Pfam" id="PF00383">
    <property type="entry name" value="dCMP_cyt_deam_1"/>
    <property type="match status" value="1"/>
</dbReference>
<keyword evidence="12" id="KW-0378">Hydrolase</keyword>
<comment type="similarity">
    <text evidence="5 12">In the C-terminal section; belongs to the HTP reductase family.</text>
</comment>
<keyword evidence="7 12" id="KW-0479">Metal-binding</keyword>
<dbReference type="SUPFAM" id="SSF53597">
    <property type="entry name" value="Dihydrofolate reductase-like"/>
    <property type="match status" value="1"/>
</dbReference>
<dbReference type="AlphaFoldDB" id="A0A916RBU4"/>
<dbReference type="InterPro" id="IPR024072">
    <property type="entry name" value="DHFR-like_dom_sf"/>
</dbReference>
<feature type="binding site" evidence="14">
    <location>
        <position position="296"/>
    </location>
    <ligand>
        <name>substrate</name>
    </ligand>
</feature>
<dbReference type="PANTHER" id="PTHR38011">
    <property type="entry name" value="DIHYDROFOLATE REDUCTASE FAMILY PROTEIN (AFU_ORTHOLOGUE AFUA_8G06820)"/>
    <property type="match status" value="1"/>
</dbReference>
<dbReference type="PROSITE" id="PS51747">
    <property type="entry name" value="CYT_DCMP_DEAMINASES_2"/>
    <property type="match status" value="1"/>
</dbReference>
<dbReference type="CDD" id="cd01284">
    <property type="entry name" value="Riboflavin_deaminase-reductase"/>
    <property type="match status" value="1"/>
</dbReference>
<dbReference type="PANTHER" id="PTHR38011:SF7">
    <property type="entry name" value="2,5-DIAMINO-6-RIBOSYLAMINO-4(3H)-PYRIMIDINONE 5'-PHOSPHATE REDUCTASE"/>
    <property type="match status" value="1"/>
</dbReference>
<feature type="binding site" evidence="14">
    <location>
        <position position="210"/>
    </location>
    <ligand>
        <name>substrate</name>
    </ligand>
</feature>
<keyword evidence="10 12" id="KW-0560">Oxidoreductase</keyword>
<reference evidence="17 18" key="1">
    <citation type="journal article" date="2014" name="Int. J. Syst. Evol. Microbiol.">
        <title>Complete genome sequence of Corynebacterium casei LMG S-19264T (=DSM 44701T), isolated from a smear-ripened cheese.</title>
        <authorList>
            <consortium name="US DOE Joint Genome Institute (JGI-PGF)"/>
            <person name="Walter F."/>
            <person name="Albersmeier A."/>
            <person name="Kalinowski J."/>
            <person name="Ruckert C."/>
        </authorList>
    </citation>
    <scope>NUCLEOTIDE SEQUENCE [LARGE SCALE GENOMIC DNA]</scope>
    <source>
        <strain evidence="17 18">CGMCC 1.15896</strain>
    </source>
</reference>
<feature type="binding site" evidence="14">
    <location>
        <position position="206"/>
    </location>
    <ligand>
        <name>substrate</name>
    </ligand>
</feature>
<feature type="binding site" evidence="14">
    <location>
        <position position="160"/>
    </location>
    <ligand>
        <name>NADP(+)</name>
        <dbReference type="ChEBI" id="CHEBI:58349"/>
    </ligand>
</feature>
<evidence type="ECO:0000256" key="1">
    <source>
        <dbReference type="ARBA" id="ARBA00002151"/>
    </source>
</evidence>
<dbReference type="PIRSF" id="PIRSF006769">
    <property type="entry name" value="RibD"/>
    <property type="match status" value="1"/>
</dbReference>
<evidence type="ECO:0000256" key="15">
    <source>
        <dbReference type="PIRSR" id="PIRSR006769-3"/>
    </source>
</evidence>
<comment type="catalytic activity">
    <reaction evidence="12">
        <text>2,5-diamino-6-hydroxy-4-(5-phosphoribosylamino)-pyrimidine + H2O + H(+) = 5-amino-6-(5-phospho-D-ribosylamino)uracil + NH4(+)</text>
        <dbReference type="Rhea" id="RHEA:21868"/>
        <dbReference type="ChEBI" id="CHEBI:15377"/>
        <dbReference type="ChEBI" id="CHEBI:15378"/>
        <dbReference type="ChEBI" id="CHEBI:28938"/>
        <dbReference type="ChEBI" id="CHEBI:58453"/>
        <dbReference type="ChEBI" id="CHEBI:58614"/>
        <dbReference type="EC" id="3.5.4.26"/>
    </reaction>
</comment>
<dbReference type="NCBIfam" id="TIGR00326">
    <property type="entry name" value="eubact_ribD"/>
    <property type="match status" value="1"/>
</dbReference>
<feature type="binding site" evidence="15">
    <location>
        <position position="81"/>
    </location>
    <ligand>
        <name>Zn(2+)</name>
        <dbReference type="ChEBI" id="CHEBI:29105"/>
        <note>catalytic</note>
    </ligand>
</feature>
<dbReference type="InterPro" id="IPR002734">
    <property type="entry name" value="RibDG_C"/>
</dbReference>
<keyword evidence="8 12" id="KW-0862">Zinc</keyword>
<comment type="function">
    <text evidence="1 12">Converts 2,5-diamino-6-(ribosylamino)-4(3h)-pyrimidinone 5'-phosphate into 5-amino-6-(ribosylamino)-2,4(1h,3h)-pyrimidinedione 5'-phosphate.</text>
</comment>
<comment type="cofactor">
    <cofactor evidence="12 15">
        <name>Zn(2+)</name>
        <dbReference type="ChEBI" id="CHEBI:29105"/>
    </cofactor>
    <text evidence="12 15">Binds 1 zinc ion.</text>
</comment>
<evidence type="ECO:0000313" key="18">
    <source>
        <dbReference type="Proteomes" id="UP000596977"/>
    </source>
</evidence>
<dbReference type="GO" id="GO:0008270">
    <property type="term" value="F:zinc ion binding"/>
    <property type="evidence" value="ECO:0007669"/>
    <property type="project" value="InterPro"/>
</dbReference>
<evidence type="ECO:0000256" key="7">
    <source>
        <dbReference type="ARBA" id="ARBA00022723"/>
    </source>
</evidence>
<feature type="binding site" evidence="14">
    <location>
        <position position="202"/>
    </location>
    <ligand>
        <name>NADP(+)</name>
        <dbReference type="ChEBI" id="CHEBI:58349"/>
    </ligand>
</feature>
<evidence type="ECO:0000256" key="12">
    <source>
        <dbReference type="PIRNR" id="PIRNR006769"/>
    </source>
</evidence>
<evidence type="ECO:0000256" key="14">
    <source>
        <dbReference type="PIRSR" id="PIRSR006769-2"/>
    </source>
</evidence>
<evidence type="ECO:0000256" key="9">
    <source>
        <dbReference type="ARBA" id="ARBA00022857"/>
    </source>
</evidence>
<dbReference type="InterPro" id="IPR016193">
    <property type="entry name" value="Cytidine_deaminase-like"/>
</dbReference>
<dbReference type="InterPro" id="IPR016192">
    <property type="entry name" value="APOBEC/CMP_deaminase_Zn-bd"/>
</dbReference>
<organism evidence="17 18">
    <name type="scientific">Pelagibacterium lentulum</name>
    <dbReference type="NCBI Taxonomy" id="2029865"/>
    <lineage>
        <taxon>Bacteria</taxon>
        <taxon>Pseudomonadati</taxon>
        <taxon>Pseudomonadota</taxon>
        <taxon>Alphaproteobacteria</taxon>
        <taxon>Hyphomicrobiales</taxon>
        <taxon>Devosiaceae</taxon>
        <taxon>Pelagibacterium</taxon>
    </lineage>
</organism>
<keyword evidence="9 12" id="KW-0521">NADP</keyword>
<evidence type="ECO:0000313" key="17">
    <source>
        <dbReference type="EMBL" id="GGA51080.1"/>
    </source>
</evidence>
<comment type="catalytic activity">
    <reaction evidence="12">
        <text>5-amino-6-(5-phospho-D-ribitylamino)uracil + NADP(+) = 5-amino-6-(5-phospho-D-ribosylamino)uracil + NADPH + H(+)</text>
        <dbReference type="Rhea" id="RHEA:17845"/>
        <dbReference type="ChEBI" id="CHEBI:15378"/>
        <dbReference type="ChEBI" id="CHEBI:57783"/>
        <dbReference type="ChEBI" id="CHEBI:58349"/>
        <dbReference type="ChEBI" id="CHEBI:58421"/>
        <dbReference type="ChEBI" id="CHEBI:58453"/>
        <dbReference type="EC" id="1.1.1.193"/>
    </reaction>
</comment>
<feature type="binding site" evidence="14">
    <location>
        <begin position="298"/>
        <end position="304"/>
    </location>
    <ligand>
        <name>NADP(+)</name>
        <dbReference type="ChEBI" id="CHEBI:58349"/>
    </ligand>
</feature>